<dbReference type="Proteomes" id="UP000648908">
    <property type="component" value="Unassembled WGS sequence"/>
</dbReference>
<dbReference type="NCBIfam" id="TIGR03363">
    <property type="entry name" value="VI_chp_8"/>
    <property type="match status" value="1"/>
</dbReference>
<reference evidence="3" key="1">
    <citation type="submission" date="2021-01" db="EMBL/GenBank/DDBJ databases">
        <title>Tabrizicola alba sp. nov. a motile alkaliphilic bacterium isolated from a soda lake.</title>
        <authorList>
            <person name="Szuroczki S."/>
            <person name="Abbaszade G."/>
            <person name="Schumann P."/>
            <person name="Toth E."/>
        </authorList>
    </citation>
    <scope>NUCLEOTIDE SEQUENCE</scope>
    <source>
        <strain evidence="3">DMG-N-6</strain>
    </source>
</reference>
<comment type="caution">
    <text evidence="3">The sequence shown here is derived from an EMBL/GenBank/DDBJ whole genome shotgun (WGS) entry which is preliminary data.</text>
</comment>
<dbReference type="InterPro" id="IPR010657">
    <property type="entry name" value="ImpA_N"/>
</dbReference>
<feature type="domain" description="ImpA N-terminal" evidence="2">
    <location>
        <begin position="12"/>
        <end position="130"/>
    </location>
</feature>
<keyword evidence="4" id="KW-1185">Reference proteome</keyword>
<dbReference type="PANTHER" id="PTHR37951">
    <property type="entry name" value="CYTOPLASMIC PROTEIN-RELATED"/>
    <property type="match status" value="1"/>
</dbReference>
<dbReference type="Pfam" id="PF06812">
    <property type="entry name" value="ImpA_N"/>
    <property type="match status" value="1"/>
</dbReference>
<dbReference type="InterPro" id="IPR017740">
    <property type="entry name" value="TssA-like"/>
</dbReference>
<name>A0A8K0VH80_9RHOB</name>
<dbReference type="AlphaFoldDB" id="A0A8K0VH80"/>
<dbReference type="EMBL" id="JAESVN010000012">
    <property type="protein sequence ID" value="MBL4919060.1"/>
    <property type="molecule type" value="Genomic_DNA"/>
</dbReference>
<proteinExistence type="predicted"/>
<feature type="compositionally biased region" description="Acidic residues" evidence="1">
    <location>
        <begin position="249"/>
        <end position="260"/>
    </location>
</feature>
<feature type="region of interest" description="Disordered" evidence="1">
    <location>
        <begin position="1"/>
        <end position="20"/>
    </location>
</feature>
<sequence>MDLTDLLTSRGDDEPSGENLEYDPAFISLELAAQHGEERQVGDSVIAAEEPDHAEVISNAMEVLERSHDLRAAVFLAYSLLRTKGFPGFAQATTYIRGCLEQWWDSCHPQLDPDDDNDPTMRVNAIAALADADTMMRGIRLAPLTDSRAFGRVCLRDFMLAEGEISLGEDGESPPDLSALSAAFQDTDPARLQELRDAARQAQEDIKAIGRVFDEQVPTFGPDLAPLEKILRQVMSRFEAAGIGAAGGEEPEGVDGDEGQDAGADGAIAAPRTMAAPAGAGVPGVINSQQDVRNALDKIIAYYKRAEPSSPLPILLDRAKRLVGADFMTIIKDMAPDGRSNVQLIGGLEDEEEY</sequence>
<feature type="region of interest" description="Disordered" evidence="1">
    <location>
        <begin position="245"/>
        <end position="265"/>
    </location>
</feature>
<protein>
    <submittedName>
        <fullName evidence="3">Type VI secretion system protein TssA</fullName>
    </submittedName>
</protein>
<evidence type="ECO:0000313" key="3">
    <source>
        <dbReference type="EMBL" id="MBL4919060.1"/>
    </source>
</evidence>
<evidence type="ECO:0000259" key="2">
    <source>
        <dbReference type="Pfam" id="PF06812"/>
    </source>
</evidence>
<evidence type="ECO:0000256" key="1">
    <source>
        <dbReference type="SAM" id="MobiDB-lite"/>
    </source>
</evidence>
<dbReference type="PANTHER" id="PTHR37951:SF1">
    <property type="entry name" value="TYPE VI SECRETION SYSTEM COMPONENT TSSA1"/>
    <property type="match status" value="1"/>
</dbReference>
<accession>A0A8K0VH80</accession>
<dbReference type="RefSeq" id="WP_202690041.1">
    <property type="nucleotide sequence ID" value="NZ_JAESVN010000012.1"/>
</dbReference>
<gene>
    <name evidence="3" type="primary">tssA</name>
    <name evidence="3" type="ORF">JL811_17700</name>
</gene>
<evidence type="ECO:0000313" key="4">
    <source>
        <dbReference type="Proteomes" id="UP000648908"/>
    </source>
</evidence>
<organism evidence="3 4">
    <name type="scientific">Szabonella alba</name>
    <dbReference type="NCBI Taxonomy" id="2804194"/>
    <lineage>
        <taxon>Bacteria</taxon>
        <taxon>Pseudomonadati</taxon>
        <taxon>Pseudomonadota</taxon>
        <taxon>Alphaproteobacteria</taxon>
        <taxon>Rhodobacterales</taxon>
        <taxon>Paracoccaceae</taxon>
        <taxon>Szabonella</taxon>
    </lineage>
</organism>